<dbReference type="Pfam" id="PF18210">
    <property type="entry name" value="Knl1_RWD_C"/>
    <property type="match status" value="1"/>
</dbReference>
<reference evidence="3 4" key="1">
    <citation type="journal article" date="2010" name="Nature">
        <title>Genome sequence of the palaeopolyploid soybean.</title>
        <authorList>
            <person name="Schmutz J."/>
            <person name="Cannon S.B."/>
            <person name="Schlueter J."/>
            <person name="Ma J."/>
            <person name="Mitros T."/>
            <person name="Nelson W."/>
            <person name="Hyten D.L."/>
            <person name="Song Q."/>
            <person name="Thelen J.J."/>
            <person name="Cheng J."/>
            <person name="Xu D."/>
            <person name="Hellsten U."/>
            <person name="May G.D."/>
            <person name="Yu Y."/>
            <person name="Sakurai T."/>
            <person name="Umezawa T."/>
            <person name="Bhattacharyya M.K."/>
            <person name="Sandhu D."/>
            <person name="Valliyodan B."/>
            <person name="Lindquist E."/>
            <person name="Peto M."/>
            <person name="Grant D."/>
            <person name="Shu S."/>
            <person name="Goodstein D."/>
            <person name="Barry K."/>
            <person name="Futrell-Griggs M."/>
            <person name="Abernathy B."/>
            <person name="Du J."/>
            <person name="Tian Z."/>
            <person name="Zhu L."/>
            <person name="Gill N."/>
            <person name="Joshi T."/>
            <person name="Libault M."/>
            <person name="Sethuraman A."/>
            <person name="Zhang X.-C."/>
            <person name="Shinozaki K."/>
            <person name="Nguyen H.T."/>
            <person name="Wing R.A."/>
            <person name="Cregan P."/>
            <person name="Specht J."/>
            <person name="Grimwood J."/>
            <person name="Rokhsar D."/>
            <person name="Stacey G."/>
            <person name="Shoemaker R.C."/>
            <person name="Jackson S.A."/>
        </authorList>
    </citation>
    <scope>NUCLEOTIDE SEQUENCE [LARGE SCALE GENOMIC DNA]</scope>
    <source>
        <strain evidence="4">cv. Williams 82</strain>
        <tissue evidence="3">Callus</tissue>
    </source>
</reference>
<dbReference type="PANTHER" id="PTHR35707:SF1">
    <property type="entry name" value="SPC7 KINETOCHORE PROTEIN DOMAIN-CONTAINING PROTEIN"/>
    <property type="match status" value="1"/>
</dbReference>
<dbReference type="AlphaFoldDB" id="A0A0R0GH36"/>
<sequence length="1180" mass="129560">MEPSKTNAQSEEDDTVALRKKRARRVSFADNEITSVHVFRRDDDSTSSPSEPPSSSDPSVLGFFHDLASDSDDDEQPQLDDEAEAANSFLRPIGSPSPGGSTTADDADWESGVMFFKRADRSKGVDDDDDFRGPVSAHFIRPDRLSDSGVSDDVTMDSTAFSLHYRSLARSDSGDIKTRQFAGITTPSSQGSYMELTEAKKRPGQVVLDADSAGRDSNDMSIDGDHQMSFGYDILSPAFDAAAVLVAEEALKDLPQHNLEGSVVSPVTHLHQIQPSDSSIKENKEFSVGAIEIVPVCRQLNFENANRGTPLRVDEDKGTVSDTDHKSDQVNQNPIHGSTPVSLSGRKLLVMRSPDSSRHAGNITQPLVQSGLFVPEVRVAHGATPSSVHRSILKMKTLETTPVMSGLKEGMDRLKARLSKYSPGFSLSNIKDREYKQDESRQTPLEEKLFSLTPDSNVHKGLVDSNDHGIQSFKNICKSSQNEETVDAKIDEKNLSLISAHVSYNDENPKVVEMGASPSQMTHLMKVVDVDQADSMVEKGKDEIPVPSPPIQEVTPQLRSLPDPPSMQDFSTKGNLDGHSLDNSYHSTLQVAQSPLALTKAGINISSGNKLQDPPSMQDLTPKGNLDGHGLDNSYHSACQVAQSPLTKSGINISSGKKLQDPPNMQDLSPKGNLDGHGLDNSYHSALQVAQSPLTKSGINISSGKKRKGVEILSNEDNIDKIGRIDRSLEVHKSGNGDLLLLSEQTGYMRSEREKLGDQTSNDGDLILKKFLARTNQLLPPSVDKLNLRSIGRLEDILVHLQKVKKKEILCSEIQSQLKITDPLNILRDKRVAETRTLLYNIAYEKAKLQLLHVKHDKLQKKVQQVSSGLQECEMIKLNSIPSSSKSGAMDTQAGDSHSQGKYQVSCKKVLETKQELEALESNAKSLSEFLHSHCKMEGDQSYTNTIKAVSGYLQKRMPCKSICQNLKLWEIEDFECKDGCYKVCLNYCGYVTQRFTVNTGQSSIIISNNLNDVNIGKTFPNLDAVSAFLFVLNPHTTKKCSGSSIMARETQITSSLLSNLLDVVEEVQSAQIEIRNLVGAKFYSHSVQRLDLQLSFIDFCSGRKVKVTFDITCLKCGVYPAEVLPSQILDPSSGEQKSLPSSLVDELRTAAESVRVGYSRIIRLCRCISQVVQASTKSR</sequence>
<feature type="compositionally biased region" description="Low complexity" evidence="1">
    <location>
        <begin position="46"/>
        <end position="59"/>
    </location>
</feature>
<feature type="compositionally biased region" description="Polar residues" evidence="1">
    <location>
        <begin position="329"/>
        <end position="339"/>
    </location>
</feature>
<evidence type="ECO:0000259" key="2">
    <source>
        <dbReference type="Pfam" id="PF18210"/>
    </source>
</evidence>
<gene>
    <name evidence="4" type="primary">LOC100789038</name>
    <name evidence="3" type="ORF">GLYMA_13G008500</name>
</gene>
<evidence type="ECO:0000313" key="5">
    <source>
        <dbReference type="Proteomes" id="UP000008827"/>
    </source>
</evidence>
<feature type="region of interest" description="Disordered" evidence="1">
    <location>
        <begin position="540"/>
        <end position="581"/>
    </location>
</feature>
<feature type="compositionally biased region" description="Polar residues" evidence="1">
    <location>
        <begin position="647"/>
        <end position="657"/>
    </location>
</feature>
<feature type="compositionally biased region" description="Acidic residues" evidence="1">
    <location>
        <begin position="69"/>
        <end position="84"/>
    </location>
</feature>
<protein>
    <recommendedName>
        <fullName evidence="2">Knl1 C-terminal RWD domain-containing protein</fullName>
    </recommendedName>
</protein>
<evidence type="ECO:0000256" key="1">
    <source>
        <dbReference type="SAM" id="MobiDB-lite"/>
    </source>
</evidence>
<dbReference type="Proteomes" id="UP000008827">
    <property type="component" value="Chromosome 13"/>
</dbReference>
<reference evidence="3" key="3">
    <citation type="submission" date="2018-07" db="EMBL/GenBank/DDBJ databases">
        <title>WGS assembly of Glycine max.</title>
        <authorList>
            <person name="Schmutz J."/>
            <person name="Cannon S."/>
            <person name="Schlueter J."/>
            <person name="Ma J."/>
            <person name="Mitros T."/>
            <person name="Nelson W."/>
            <person name="Hyten D."/>
            <person name="Song Q."/>
            <person name="Thelen J."/>
            <person name="Cheng J."/>
            <person name="Xu D."/>
            <person name="Hellsten U."/>
            <person name="May G."/>
            <person name="Yu Y."/>
            <person name="Sakurai T."/>
            <person name="Umezawa T."/>
            <person name="Bhattacharyya M."/>
            <person name="Sandhu D."/>
            <person name="Valliyodan B."/>
            <person name="Lindquist E."/>
            <person name="Peto M."/>
            <person name="Grant D."/>
            <person name="Shu S."/>
            <person name="Goodstein D."/>
            <person name="Barry K."/>
            <person name="Futrell-Griggs M."/>
            <person name="Abernathy B."/>
            <person name="Du J."/>
            <person name="Tian Z."/>
            <person name="Zhu L."/>
            <person name="Gill N."/>
            <person name="Joshi T."/>
            <person name="Libault M."/>
            <person name="Sethuraman A."/>
            <person name="Zhang X."/>
            <person name="Shinozaki K."/>
            <person name="Nguyen H."/>
            <person name="Wing R."/>
            <person name="Cregan P."/>
            <person name="Specht J."/>
            <person name="Grimwood J."/>
            <person name="Rokhsar D."/>
            <person name="Stacey G."/>
            <person name="Shoemaker R."/>
            <person name="Jackson S."/>
        </authorList>
    </citation>
    <scope>NUCLEOTIDE SEQUENCE</scope>
    <source>
        <tissue evidence="3">Callus</tissue>
    </source>
</reference>
<accession>A0A0R0GH36</accession>
<feature type="region of interest" description="Disordered" evidence="1">
    <location>
        <begin position="39"/>
        <end position="108"/>
    </location>
</feature>
<dbReference type="InterPro" id="IPR040850">
    <property type="entry name" value="Knl1_RWD_C"/>
</dbReference>
<feature type="region of interest" description="Disordered" evidence="1">
    <location>
        <begin position="607"/>
        <end position="632"/>
    </location>
</feature>
<feature type="region of interest" description="Disordered" evidence="1">
    <location>
        <begin position="1"/>
        <end position="20"/>
    </location>
</feature>
<feature type="domain" description="Knl1 C-terminal RWD" evidence="2">
    <location>
        <begin position="912"/>
        <end position="1064"/>
    </location>
</feature>
<reference evidence="4" key="2">
    <citation type="submission" date="2018-02" db="UniProtKB">
        <authorList>
            <consortium name="EnsemblPlants"/>
        </authorList>
    </citation>
    <scope>IDENTIFICATION</scope>
    <source>
        <strain evidence="4">Williams 82</strain>
    </source>
</reference>
<dbReference type="Gramene" id="KRH17696">
    <property type="protein sequence ID" value="KRH17696"/>
    <property type="gene ID" value="GLYMA_13G008500"/>
</dbReference>
<feature type="region of interest" description="Disordered" evidence="1">
    <location>
        <begin position="308"/>
        <end position="339"/>
    </location>
</feature>
<feature type="region of interest" description="Disordered" evidence="1">
    <location>
        <begin position="647"/>
        <end position="681"/>
    </location>
</feature>
<evidence type="ECO:0000313" key="4">
    <source>
        <dbReference type="EnsemblPlants" id="KRH17696"/>
    </source>
</evidence>
<proteinExistence type="predicted"/>
<keyword evidence="5" id="KW-1185">Reference proteome</keyword>
<dbReference type="PANTHER" id="PTHR35707">
    <property type="entry name" value="OS06G0608100 PROTEIN"/>
    <property type="match status" value="1"/>
</dbReference>
<organism evidence="3">
    <name type="scientific">Glycine max</name>
    <name type="common">Soybean</name>
    <name type="synonym">Glycine hispida</name>
    <dbReference type="NCBI Taxonomy" id="3847"/>
    <lineage>
        <taxon>Eukaryota</taxon>
        <taxon>Viridiplantae</taxon>
        <taxon>Streptophyta</taxon>
        <taxon>Embryophyta</taxon>
        <taxon>Tracheophyta</taxon>
        <taxon>Spermatophyta</taxon>
        <taxon>Magnoliopsida</taxon>
        <taxon>eudicotyledons</taxon>
        <taxon>Gunneridae</taxon>
        <taxon>Pentapetalae</taxon>
        <taxon>rosids</taxon>
        <taxon>fabids</taxon>
        <taxon>Fabales</taxon>
        <taxon>Fabaceae</taxon>
        <taxon>Papilionoideae</taxon>
        <taxon>50 kb inversion clade</taxon>
        <taxon>NPAAA clade</taxon>
        <taxon>indigoferoid/millettioid clade</taxon>
        <taxon>Phaseoleae</taxon>
        <taxon>Glycine</taxon>
        <taxon>Glycine subgen. Soja</taxon>
    </lineage>
</organism>
<dbReference type="EnsemblPlants" id="KRH17696">
    <property type="protein sequence ID" value="KRH17696"/>
    <property type="gene ID" value="GLYMA_13G008500"/>
</dbReference>
<dbReference type="SMR" id="A0A0R0GH36"/>
<dbReference type="EMBL" id="CM000846">
    <property type="protein sequence ID" value="KRH17696.1"/>
    <property type="molecule type" value="Genomic_DNA"/>
</dbReference>
<feature type="compositionally biased region" description="Basic and acidic residues" evidence="1">
    <location>
        <begin position="312"/>
        <end position="328"/>
    </location>
</feature>
<dbReference type="OrthoDB" id="1929367at2759"/>
<name>A0A0R0GH36_SOYBN</name>
<dbReference type="ExpressionAtlas" id="A0A0R0GH36">
    <property type="expression patterns" value="baseline and differential"/>
</dbReference>
<evidence type="ECO:0000313" key="3">
    <source>
        <dbReference type="EMBL" id="KRH17696.1"/>
    </source>
</evidence>